<evidence type="ECO:0000256" key="19">
    <source>
        <dbReference type="SAM" id="MobiDB-lite"/>
    </source>
</evidence>
<dbReference type="GO" id="GO:0006508">
    <property type="term" value="P:proteolysis"/>
    <property type="evidence" value="ECO:0007669"/>
    <property type="project" value="UniProtKB-KW"/>
</dbReference>
<dbReference type="GO" id="GO:0008658">
    <property type="term" value="F:penicillin binding"/>
    <property type="evidence" value="ECO:0007669"/>
    <property type="project" value="InterPro"/>
</dbReference>
<keyword evidence="12" id="KW-0472">Membrane</keyword>
<evidence type="ECO:0000256" key="11">
    <source>
        <dbReference type="ARBA" id="ARBA00022984"/>
    </source>
</evidence>
<evidence type="ECO:0000313" key="23">
    <source>
        <dbReference type="EMBL" id="VAW91537.1"/>
    </source>
</evidence>
<evidence type="ECO:0000256" key="18">
    <source>
        <dbReference type="ARBA" id="ARBA00049902"/>
    </source>
</evidence>
<dbReference type="SUPFAM" id="SSF53955">
    <property type="entry name" value="Lysozyme-like"/>
    <property type="match status" value="1"/>
</dbReference>
<dbReference type="SUPFAM" id="SSF56601">
    <property type="entry name" value="beta-lactamase/transpeptidase-like"/>
    <property type="match status" value="1"/>
</dbReference>
<dbReference type="EC" id="2.4.99.28" evidence="17"/>
<evidence type="ECO:0000256" key="10">
    <source>
        <dbReference type="ARBA" id="ARBA00022960"/>
    </source>
</evidence>
<evidence type="ECO:0000256" key="14">
    <source>
        <dbReference type="ARBA" id="ARBA00023268"/>
    </source>
</evidence>
<dbReference type="EMBL" id="UOFT01000011">
    <property type="protein sequence ID" value="VAW91537.1"/>
    <property type="molecule type" value="Genomic_DNA"/>
</dbReference>
<feature type="domain" description="Penicillin-binding protein transpeptidase" evidence="20">
    <location>
        <begin position="456"/>
        <end position="695"/>
    </location>
</feature>
<organism evidence="23">
    <name type="scientific">hydrothermal vent metagenome</name>
    <dbReference type="NCBI Taxonomy" id="652676"/>
    <lineage>
        <taxon>unclassified sequences</taxon>
        <taxon>metagenomes</taxon>
        <taxon>ecological metagenomes</taxon>
    </lineage>
</organism>
<dbReference type="GO" id="GO:0008360">
    <property type="term" value="P:regulation of cell shape"/>
    <property type="evidence" value="ECO:0007669"/>
    <property type="project" value="UniProtKB-KW"/>
</dbReference>
<dbReference type="InterPro" id="IPR050396">
    <property type="entry name" value="Glycosyltr_51/Transpeptidase"/>
</dbReference>
<feature type="domain" description="Bifunctional transglycosylase second" evidence="22">
    <location>
        <begin position="94"/>
        <end position="178"/>
    </location>
</feature>
<dbReference type="NCBIfam" id="TIGR02071">
    <property type="entry name" value="PBP_1b"/>
    <property type="match status" value="1"/>
</dbReference>
<dbReference type="Pfam" id="PF00912">
    <property type="entry name" value="Transgly"/>
    <property type="match status" value="1"/>
</dbReference>
<comment type="function">
    <text evidence="1">Cell wall formation. Synthesis of cross-linked peptidoglycan from the lipid intermediates. The enzyme has a penicillin-insensitive transglycosylase N-terminal domain (formation of linear glycan strands) and a penicillin-sensitive transpeptidase C-terminal domain (cross-linking of the peptide subunits).</text>
</comment>
<keyword evidence="13" id="KW-0046">Antibiotic resistance</keyword>
<keyword evidence="5" id="KW-0121">Carboxypeptidase</keyword>
<dbReference type="InterPro" id="IPR028166">
    <property type="entry name" value="UB2H"/>
</dbReference>
<accession>A0A3B0ZW03</accession>
<comment type="catalytic activity">
    <reaction evidence="18">
        <text>[GlcNAc-(1-&gt;4)-Mur2Ac(oyl-L-Ala-gamma-D-Glu-L-Lys-D-Ala-D-Ala)](n)-di-trans,octa-cis-undecaprenyl diphosphate + beta-D-GlcNAc-(1-&gt;4)-Mur2Ac(oyl-L-Ala-gamma-D-Glu-L-Lys-D-Ala-D-Ala)-di-trans,octa-cis-undecaprenyl diphosphate = [GlcNAc-(1-&gt;4)-Mur2Ac(oyl-L-Ala-gamma-D-Glu-L-Lys-D-Ala-D-Ala)](n+1)-di-trans,octa-cis-undecaprenyl diphosphate + di-trans,octa-cis-undecaprenyl diphosphate + H(+)</text>
        <dbReference type="Rhea" id="RHEA:23708"/>
        <dbReference type="Rhea" id="RHEA-COMP:9602"/>
        <dbReference type="Rhea" id="RHEA-COMP:9603"/>
        <dbReference type="ChEBI" id="CHEBI:15378"/>
        <dbReference type="ChEBI" id="CHEBI:58405"/>
        <dbReference type="ChEBI" id="CHEBI:60033"/>
        <dbReference type="ChEBI" id="CHEBI:78435"/>
        <dbReference type="EC" id="2.4.99.28"/>
    </reaction>
</comment>
<keyword evidence="6" id="KW-0645">Protease</keyword>
<dbReference type="InterPro" id="IPR036950">
    <property type="entry name" value="PBP_transglycosylase"/>
</dbReference>
<dbReference type="Gene3D" id="1.10.3810.10">
    <property type="entry name" value="Biosynthetic peptidoglycan transglycosylase-like"/>
    <property type="match status" value="1"/>
</dbReference>
<keyword evidence="4" id="KW-1003">Cell membrane</keyword>
<keyword evidence="11" id="KW-0573">Peptidoglycan synthesis</keyword>
<dbReference type="GO" id="GO:0008955">
    <property type="term" value="F:peptidoglycan glycosyltransferase activity"/>
    <property type="evidence" value="ECO:0007669"/>
    <property type="project" value="UniProtKB-EC"/>
</dbReference>
<proteinExistence type="predicted"/>
<evidence type="ECO:0000256" key="8">
    <source>
        <dbReference type="ARBA" id="ARBA00022679"/>
    </source>
</evidence>
<feature type="compositionally biased region" description="Basic residues" evidence="19">
    <location>
        <begin position="1"/>
        <end position="10"/>
    </location>
</feature>
<dbReference type="GO" id="GO:0005886">
    <property type="term" value="C:plasma membrane"/>
    <property type="evidence" value="ECO:0007669"/>
    <property type="project" value="UniProtKB-SubCell"/>
</dbReference>
<dbReference type="GO" id="GO:0009252">
    <property type="term" value="P:peptidoglycan biosynthetic process"/>
    <property type="evidence" value="ECO:0007669"/>
    <property type="project" value="UniProtKB-KW"/>
</dbReference>
<evidence type="ECO:0000256" key="17">
    <source>
        <dbReference type="ARBA" id="ARBA00044770"/>
    </source>
</evidence>
<dbReference type="InterPro" id="IPR001460">
    <property type="entry name" value="PCN-bd_Tpept"/>
</dbReference>
<evidence type="ECO:0000256" key="6">
    <source>
        <dbReference type="ARBA" id="ARBA00022670"/>
    </source>
</evidence>
<dbReference type="Gene3D" id="3.40.710.10">
    <property type="entry name" value="DD-peptidase/beta-lactamase superfamily"/>
    <property type="match status" value="1"/>
</dbReference>
<evidence type="ECO:0000256" key="13">
    <source>
        <dbReference type="ARBA" id="ARBA00023251"/>
    </source>
</evidence>
<feature type="domain" description="Glycosyl transferase family 51" evidence="21">
    <location>
        <begin position="190"/>
        <end position="360"/>
    </location>
</feature>
<dbReference type="GO" id="GO:0004180">
    <property type="term" value="F:carboxypeptidase activity"/>
    <property type="evidence" value="ECO:0007669"/>
    <property type="project" value="UniProtKB-KW"/>
</dbReference>
<evidence type="ECO:0000256" key="2">
    <source>
        <dbReference type="ARBA" id="ARBA00004236"/>
    </source>
</evidence>
<evidence type="ECO:0000256" key="5">
    <source>
        <dbReference type="ARBA" id="ARBA00022645"/>
    </source>
</evidence>
<dbReference type="PANTHER" id="PTHR32282">
    <property type="entry name" value="BINDING PROTEIN TRANSPEPTIDASE, PUTATIVE-RELATED"/>
    <property type="match status" value="1"/>
</dbReference>
<dbReference type="AlphaFoldDB" id="A0A3B0ZW03"/>
<dbReference type="GO" id="GO:0046677">
    <property type="term" value="P:response to antibiotic"/>
    <property type="evidence" value="ECO:0007669"/>
    <property type="project" value="UniProtKB-KW"/>
</dbReference>
<reference evidence="23" key="1">
    <citation type="submission" date="2018-06" db="EMBL/GenBank/DDBJ databases">
        <authorList>
            <person name="Zhirakovskaya E."/>
        </authorList>
    </citation>
    <scope>NUCLEOTIDE SEQUENCE</scope>
</reference>
<evidence type="ECO:0000256" key="1">
    <source>
        <dbReference type="ARBA" id="ARBA00002624"/>
    </source>
</evidence>
<gene>
    <name evidence="23" type="ORF">MNBD_GAMMA23-1040</name>
</gene>
<feature type="compositionally biased region" description="Basic residues" evidence="19">
    <location>
        <begin position="21"/>
        <end position="35"/>
    </location>
</feature>
<dbReference type="GO" id="GO:0071555">
    <property type="term" value="P:cell wall organization"/>
    <property type="evidence" value="ECO:0007669"/>
    <property type="project" value="UniProtKB-KW"/>
</dbReference>
<dbReference type="PIRSF" id="PIRSF002799">
    <property type="entry name" value="PBP_1b"/>
    <property type="match status" value="1"/>
</dbReference>
<keyword evidence="10" id="KW-0133">Cell shape</keyword>
<evidence type="ECO:0000256" key="3">
    <source>
        <dbReference type="ARBA" id="ARBA00018637"/>
    </source>
</evidence>
<feature type="region of interest" description="Disordered" evidence="19">
    <location>
        <begin position="1"/>
        <end position="35"/>
    </location>
</feature>
<evidence type="ECO:0000259" key="21">
    <source>
        <dbReference type="Pfam" id="PF00912"/>
    </source>
</evidence>
<keyword evidence="15" id="KW-0961">Cell wall biogenesis/degradation</keyword>
<evidence type="ECO:0000256" key="7">
    <source>
        <dbReference type="ARBA" id="ARBA00022676"/>
    </source>
</evidence>
<evidence type="ECO:0000256" key="15">
    <source>
        <dbReference type="ARBA" id="ARBA00023316"/>
    </source>
</evidence>
<protein>
    <recommendedName>
        <fullName evidence="3">Penicillin-binding protein 1B</fullName>
        <ecNumber evidence="17">2.4.99.28</ecNumber>
    </recommendedName>
    <alternativeName>
        <fullName evidence="16">Murein polymerase</fullName>
    </alternativeName>
</protein>
<dbReference type="InterPro" id="IPR023346">
    <property type="entry name" value="Lysozyme-like_dom_sf"/>
</dbReference>
<dbReference type="Pfam" id="PF00905">
    <property type="entry name" value="Transpeptidase"/>
    <property type="match status" value="1"/>
</dbReference>
<evidence type="ECO:0000256" key="4">
    <source>
        <dbReference type="ARBA" id="ARBA00022475"/>
    </source>
</evidence>
<evidence type="ECO:0000256" key="12">
    <source>
        <dbReference type="ARBA" id="ARBA00023136"/>
    </source>
</evidence>
<dbReference type="Pfam" id="PF14814">
    <property type="entry name" value="UB2H"/>
    <property type="match status" value="1"/>
</dbReference>
<keyword evidence="14" id="KW-0511">Multifunctional enzyme</keyword>
<dbReference type="GO" id="GO:0030288">
    <property type="term" value="C:outer membrane-bounded periplasmic space"/>
    <property type="evidence" value="ECO:0007669"/>
    <property type="project" value="TreeGrafter"/>
</dbReference>
<sequence length="783" mass="88332">MTRRKTRQLKSIKQPKSTAQRGKKKKKSTKQRKKQPTQNMFYKYLAATPWRYLFLAFVLVFIAYAIYLDLSVQKQFDGKRWALPAKVYARPLELYAGLSLSKNNLLRELKMLGFRNVADIKRPGSYYVDGREIVLTTRSFQFWDEKINSSVIKITFDSNTISELYNFSLDKNIDVMRLEPVIIGGIYPSHKEDRLLVKFDAVPELLKSAITIVEDRNFYQHHGLDYKGIARAMWANLRAGKTVQGGSTLTQQLVKNFFLSNTRSLWRKANEAIMALLVEWHYGKQEIFEAYLNEIYLGQDKARAIHGFGLASRYYFDRDLDELELQHIAMLVALIKGPSYYNPRRYSKRLIKRRNLILDMLAEFNVITRSEATAAKRKALGISTSKPTSISSHPAFLDLVKRQLKTFYREKDLASEGLQIFTTLDPLIQQQAERVVKQKTSQLDRQQRLKGSLQAATIITNTTNSEVLALVGDSKPKQSGFNRALDAIRPVGSLIKPAIYLTALDVNQDYTPLTLIDDKVLHLKGPAGDVWSPRNYDKRTHGRVPFYQALSRSYNLATVRLGLKVGFENIQRTIKAMGVKRSIPAYPSMLLGAVNLSPYEVAQMYHSLASGGFNMPLSAIREVLALDGTPLKRFPLKIEQTLKIDSVVIINTILNNVTINGTAKQIAMTFPADFVAAGKTGTTDGLRDSWFAGFTGQHLVVSWLGVDENKPTGLTGASGALQIWIGIMKNIQTQPIVFNSSDNVEYIAINPKTNKRIDATCSNAVFLGVQRDAVPEQQSSCSD</sequence>
<dbReference type="GO" id="GO:0009274">
    <property type="term" value="C:peptidoglycan-based cell wall"/>
    <property type="evidence" value="ECO:0007669"/>
    <property type="project" value="InterPro"/>
</dbReference>
<dbReference type="PANTHER" id="PTHR32282:SF11">
    <property type="entry name" value="PENICILLIN-BINDING PROTEIN 1B"/>
    <property type="match status" value="1"/>
</dbReference>
<evidence type="ECO:0000256" key="9">
    <source>
        <dbReference type="ARBA" id="ARBA00022801"/>
    </source>
</evidence>
<keyword evidence="7 23" id="KW-0328">Glycosyltransferase</keyword>
<keyword evidence="8 23" id="KW-0808">Transferase</keyword>
<dbReference type="Gene3D" id="3.30.2060.10">
    <property type="entry name" value="Penicillin-binding protein 1b domain"/>
    <property type="match status" value="1"/>
</dbReference>
<evidence type="ECO:0000256" key="16">
    <source>
        <dbReference type="ARBA" id="ARBA00032454"/>
    </source>
</evidence>
<evidence type="ECO:0000259" key="22">
    <source>
        <dbReference type="Pfam" id="PF14814"/>
    </source>
</evidence>
<name>A0A3B0ZW03_9ZZZZ</name>
<evidence type="ECO:0000259" key="20">
    <source>
        <dbReference type="Pfam" id="PF00905"/>
    </source>
</evidence>
<keyword evidence="9" id="KW-0378">Hydrolase</keyword>
<dbReference type="InterPro" id="IPR001264">
    <property type="entry name" value="Glyco_trans_51"/>
</dbReference>
<dbReference type="InterPro" id="IPR012338">
    <property type="entry name" value="Beta-lactam/transpept-like"/>
</dbReference>
<comment type="subcellular location">
    <subcellularLocation>
        <location evidence="2">Cell membrane</location>
    </subcellularLocation>
</comment>
<dbReference type="InterPro" id="IPR011813">
    <property type="entry name" value="PBP_1b"/>
</dbReference>